<gene>
    <name evidence="3" type="ORF">KEU06_28460</name>
</gene>
<sequence length="192" mass="19018">MPRRAALLAAALVMTTVPAFAHPGHGSGAAPFLAGLVHPLSGLDHVVAMVAVGLWAAFLGWRASWMVSWAFIVGIVGGFALAATGIQLPFVEAGIAASVLVLGLLVVAAVRLPLGFSAFIAGVFAVFHGHAHGTEAPDAMLLFGAGFVVTSAMLQAAGIGIGRLLAGPRFALARALGAGAAGIGLALLGGPS</sequence>
<feature type="transmembrane region" description="Helical" evidence="1">
    <location>
        <begin position="68"/>
        <end position="88"/>
    </location>
</feature>
<dbReference type="Proteomes" id="UP000680348">
    <property type="component" value="Unassembled WGS sequence"/>
</dbReference>
<evidence type="ECO:0000313" key="4">
    <source>
        <dbReference type="Proteomes" id="UP000680348"/>
    </source>
</evidence>
<feature type="chain" id="PRO_5037807015" evidence="2">
    <location>
        <begin position="22"/>
        <end position="192"/>
    </location>
</feature>
<dbReference type="EMBL" id="JAGWCR010000029">
    <property type="protein sequence ID" value="MBS3652517.1"/>
    <property type="molecule type" value="Genomic_DNA"/>
</dbReference>
<name>A0A942I493_9HYPH</name>
<feature type="transmembrane region" description="Helical" evidence="1">
    <location>
        <begin position="45"/>
        <end position="61"/>
    </location>
</feature>
<feature type="transmembrane region" description="Helical" evidence="1">
    <location>
        <begin position="139"/>
        <end position="165"/>
    </location>
</feature>
<evidence type="ECO:0000313" key="3">
    <source>
        <dbReference type="EMBL" id="MBS3652517.1"/>
    </source>
</evidence>
<feature type="transmembrane region" description="Helical" evidence="1">
    <location>
        <begin position="94"/>
        <end position="127"/>
    </location>
</feature>
<comment type="caution">
    <text evidence="3">The sequence shown here is derived from an EMBL/GenBank/DDBJ whole genome shotgun (WGS) entry which is preliminary data.</text>
</comment>
<keyword evidence="1" id="KW-0812">Transmembrane</keyword>
<feature type="transmembrane region" description="Helical" evidence="1">
    <location>
        <begin position="171"/>
        <end position="190"/>
    </location>
</feature>
<keyword evidence="1" id="KW-1133">Transmembrane helix</keyword>
<protein>
    <submittedName>
        <fullName evidence="3">HupE/UreJ family protein</fullName>
    </submittedName>
</protein>
<keyword evidence="4" id="KW-1185">Reference proteome</keyword>
<proteinExistence type="predicted"/>
<evidence type="ECO:0000256" key="2">
    <source>
        <dbReference type="SAM" id="SignalP"/>
    </source>
</evidence>
<dbReference type="AlphaFoldDB" id="A0A942I493"/>
<keyword evidence="2" id="KW-0732">Signal</keyword>
<reference evidence="3" key="1">
    <citation type="submission" date="2021-04" db="EMBL/GenBank/DDBJ databases">
        <title>Pseudaminobacter soli sp. nov., isolated from paddy soil contaminated by heavy metals.</title>
        <authorList>
            <person name="Zhang K."/>
        </authorList>
    </citation>
    <scope>NUCLEOTIDE SEQUENCE</scope>
    <source>
        <strain evidence="3">19-2017</strain>
    </source>
</reference>
<evidence type="ECO:0000256" key="1">
    <source>
        <dbReference type="SAM" id="Phobius"/>
    </source>
</evidence>
<dbReference type="RefSeq" id="WP_188258068.1">
    <property type="nucleotide sequence ID" value="NZ_JABVCF010000029.1"/>
</dbReference>
<dbReference type="InterPro" id="IPR007038">
    <property type="entry name" value="HupE_UreJ"/>
</dbReference>
<organism evidence="3 4">
    <name type="scientific">Pseudaminobacter soli</name>
    <name type="common">ex Zhang et al. 2022</name>
    <dbReference type="NCBI Taxonomy" id="2831468"/>
    <lineage>
        <taxon>Bacteria</taxon>
        <taxon>Pseudomonadati</taxon>
        <taxon>Pseudomonadota</taxon>
        <taxon>Alphaproteobacteria</taxon>
        <taxon>Hyphomicrobiales</taxon>
        <taxon>Phyllobacteriaceae</taxon>
        <taxon>Pseudaminobacter</taxon>
    </lineage>
</organism>
<keyword evidence="1" id="KW-0472">Membrane</keyword>
<accession>A0A942I493</accession>
<dbReference type="Pfam" id="PF04955">
    <property type="entry name" value="HupE_UreJ"/>
    <property type="match status" value="1"/>
</dbReference>
<feature type="signal peptide" evidence="2">
    <location>
        <begin position="1"/>
        <end position="21"/>
    </location>
</feature>
<dbReference type="PIRSF" id="PIRSF016919">
    <property type="entry name" value="HupE_UreJ"/>
    <property type="match status" value="1"/>
</dbReference>